<protein>
    <recommendedName>
        <fullName evidence="2">Pyrroline-5-carboxylate reductase catalytic N-terminal domain-containing protein</fullName>
    </recommendedName>
</protein>
<dbReference type="GO" id="GO:0016491">
    <property type="term" value="F:oxidoreductase activity"/>
    <property type="evidence" value="ECO:0007669"/>
    <property type="project" value="UniProtKB-KW"/>
</dbReference>
<keyword evidence="1" id="KW-0560">Oxidoreductase</keyword>
<gene>
    <name evidence="3" type="ORF">GJQ57_12295</name>
</gene>
<comment type="caution">
    <text evidence="3">The sequence shown here is derived from an EMBL/GenBank/DDBJ whole genome shotgun (WGS) entry which is preliminary data.</text>
</comment>
<dbReference type="PANTHER" id="PTHR14239">
    <property type="entry name" value="DUDULIN-RELATED"/>
    <property type="match status" value="1"/>
</dbReference>
<evidence type="ECO:0000313" key="3">
    <source>
        <dbReference type="EMBL" id="MRS99425.1"/>
    </source>
</evidence>
<dbReference type="Proteomes" id="UP000441032">
    <property type="component" value="Unassembled WGS sequence"/>
</dbReference>
<proteinExistence type="predicted"/>
<accession>A0A7X2LB00</accession>
<reference evidence="3 4" key="1">
    <citation type="submission" date="2019-11" db="EMBL/GenBank/DDBJ databases">
        <title>Phenotypic characterization of an OXA-22 and OXA-60 co-producing Ralstonia pickettii clinical strain.</title>
        <authorList>
            <person name="He F."/>
        </authorList>
    </citation>
    <scope>NUCLEOTIDE SEQUENCE [LARGE SCALE GENOMIC DNA]</scope>
    <source>
        <strain evidence="3 4">PSLESD1</strain>
    </source>
</reference>
<dbReference type="SUPFAM" id="SSF51735">
    <property type="entry name" value="NAD(P)-binding Rossmann-fold domains"/>
    <property type="match status" value="1"/>
</dbReference>
<dbReference type="Gene3D" id="3.40.50.720">
    <property type="entry name" value="NAD(P)-binding Rossmann-like Domain"/>
    <property type="match status" value="1"/>
</dbReference>
<evidence type="ECO:0000259" key="2">
    <source>
        <dbReference type="Pfam" id="PF03807"/>
    </source>
</evidence>
<feature type="domain" description="Pyrroline-5-carboxylate reductase catalytic N-terminal" evidence="2">
    <location>
        <begin position="59"/>
        <end position="149"/>
    </location>
</feature>
<dbReference type="AlphaFoldDB" id="A0A7X2LB00"/>
<evidence type="ECO:0000256" key="1">
    <source>
        <dbReference type="ARBA" id="ARBA00023002"/>
    </source>
</evidence>
<dbReference type="InterPro" id="IPR036291">
    <property type="entry name" value="NAD(P)-bd_dom_sf"/>
</dbReference>
<name>A0A7X2LB00_RALPI</name>
<organism evidence="3 4">
    <name type="scientific">Ralstonia pickettii</name>
    <name type="common">Burkholderia pickettii</name>
    <dbReference type="NCBI Taxonomy" id="329"/>
    <lineage>
        <taxon>Bacteria</taxon>
        <taxon>Pseudomonadati</taxon>
        <taxon>Pseudomonadota</taxon>
        <taxon>Betaproteobacteria</taxon>
        <taxon>Burkholderiales</taxon>
        <taxon>Burkholderiaceae</taxon>
        <taxon>Ralstonia</taxon>
    </lineage>
</organism>
<dbReference type="Pfam" id="PF03807">
    <property type="entry name" value="F420_oxidored"/>
    <property type="match status" value="1"/>
</dbReference>
<dbReference type="InterPro" id="IPR051267">
    <property type="entry name" value="STEAP_metalloreductase"/>
</dbReference>
<evidence type="ECO:0000313" key="4">
    <source>
        <dbReference type="Proteomes" id="UP000441032"/>
    </source>
</evidence>
<dbReference type="InterPro" id="IPR028939">
    <property type="entry name" value="P5C_Rdtase_cat_N"/>
</dbReference>
<dbReference type="EMBL" id="WJYN01000004">
    <property type="protein sequence ID" value="MRS99425.1"/>
    <property type="molecule type" value="Genomic_DNA"/>
</dbReference>
<sequence length="270" mass="28710">MCRPVCGAASPYAMATSSQASKISPAWRRRSLSFALWAHSGLNHGFITPSMQSSQSMPVAILGAGQVGQSLGSALLAAGYPVRFGVPEPEKYRQLATAAEDRSVVVTTVEDAIETADLVVLATPYTAALQIARAIPQWTGRILVDATNPIAPGLAGLSVGTTTSGAEEIAKAAPTARVVKAFNTTGFENMRDPRYPGGNLFMPVAGDDATARQRVMALAMALGFDAVDMGELKAARYLEPWAMVWIEMALKLGHGRHFGFVRMRAMNADR</sequence>